<evidence type="ECO:0000313" key="2">
    <source>
        <dbReference type="Proteomes" id="UP001065298"/>
    </source>
</evidence>
<name>A0ACC0QMN8_9HYPO</name>
<proteinExistence type="predicted"/>
<comment type="caution">
    <text evidence="1">The sequence shown here is derived from an EMBL/GenBank/DDBJ whole genome shotgun (WGS) entry which is preliminary data.</text>
</comment>
<keyword evidence="2" id="KW-1185">Reference proteome</keyword>
<evidence type="ECO:0000313" key="1">
    <source>
        <dbReference type="EMBL" id="KAI8657856.1"/>
    </source>
</evidence>
<gene>
    <name evidence="1" type="ORF">NCS57_01165000</name>
</gene>
<protein>
    <submittedName>
        <fullName evidence="1">NACHT domain-containing protein</fullName>
    </submittedName>
</protein>
<reference evidence="1" key="1">
    <citation type="submission" date="2022-06" db="EMBL/GenBank/DDBJ databases">
        <title>Fusarium solani species complex genomes reveal bases of compartmentalisation and animal pathogenesis.</title>
        <authorList>
            <person name="Tsai I.J."/>
        </authorList>
    </citation>
    <scope>NUCLEOTIDE SEQUENCE</scope>
    <source>
        <strain evidence="1">Fu6.1</strain>
    </source>
</reference>
<accession>A0ACC0QMN8</accession>
<dbReference type="EMBL" id="CM046511">
    <property type="protein sequence ID" value="KAI8657856.1"/>
    <property type="molecule type" value="Genomic_DNA"/>
</dbReference>
<dbReference type="Proteomes" id="UP001065298">
    <property type="component" value="Chromosome 9"/>
</dbReference>
<sequence length="583" mass="66728">MSATHTGEGNNFSNTGFQNIHTGGGNQIIQTGPDEETKQDRQCLSYMQQSGYVPEDQKANAERRKEQLFEPACEWIFKNPEFQQWRDGAYPPGLWLHGGPGKGKTKLLCSVLNHLLDSARGAPVSSDPSLFVTYSFFSDPDGDREASFVVATLIHGLAKQQPSYLRRISKDYDHENKYPFQGKRPFQTLAGILKDMLEDNPTRTGIILVVDALDECKTDTDLDQLLDLILETSSIQNVRWFVSSRGLPAIHQKFDAPDTKMRKLSLDQTGKDIQQAVQAYIHHRMGILHRLRMSEEKREELQNRLLRKAGDTFLWLSIVMAELKNVASWDIDDVVDGLPDDLESLYVKLLQNLLESLGQRKNKKLVKDVLYKTLATTAAALRPLYIEELKELAEFPANIRDNSQVEEVIDKCGAFFTCQNNQVFLIHLSAKEFLTPEKLQSAFQSDPLDIHSHLFSRSMSAMKKNLKRDIYNLEKPGICIREIGLTLSPDPLSGLKYSCIHWIDHLEQVQFQNRSHYQAVRLFIEKSLLHWLEAMSLQRKIGEAFKAVYRLRSLTQNTKDYELDTLTEDINRFPNRQLCQKVL</sequence>
<organism evidence="1 2">
    <name type="scientific">Fusarium keratoplasticum</name>
    <dbReference type="NCBI Taxonomy" id="1328300"/>
    <lineage>
        <taxon>Eukaryota</taxon>
        <taxon>Fungi</taxon>
        <taxon>Dikarya</taxon>
        <taxon>Ascomycota</taxon>
        <taxon>Pezizomycotina</taxon>
        <taxon>Sordariomycetes</taxon>
        <taxon>Hypocreomycetidae</taxon>
        <taxon>Hypocreales</taxon>
        <taxon>Nectriaceae</taxon>
        <taxon>Fusarium</taxon>
        <taxon>Fusarium solani species complex</taxon>
    </lineage>
</organism>